<protein>
    <recommendedName>
        <fullName evidence="6 19">Adenosylcobinamide-GDP ribazoletransferase</fullName>
        <ecNumber evidence="5 19">2.7.8.26</ecNumber>
    </recommendedName>
    <alternativeName>
        <fullName evidence="16 19">Cobalamin synthase</fullName>
    </alternativeName>
    <alternativeName>
        <fullName evidence="15 19">Cobalamin-5'-phosphate synthase</fullName>
    </alternativeName>
</protein>
<dbReference type="OrthoDB" id="9794626at2"/>
<dbReference type="AlphaFoldDB" id="A0A4R3MSZ8"/>
<evidence type="ECO:0000256" key="14">
    <source>
        <dbReference type="ARBA" id="ARBA00025228"/>
    </source>
</evidence>
<feature type="transmembrane region" description="Helical" evidence="19">
    <location>
        <begin position="112"/>
        <end position="132"/>
    </location>
</feature>
<comment type="subcellular location">
    <subcellularLocation>
        <location evidence="2 19">Cell membrane</location>
        <topology evidence="2 19">Multi-pass membrane protein</topology>
    </subcellularLocation>
</comment>
<reference evidence="20 21" key="1">
    <citation type="submission" date="2019-03" db="EMBL/GenBank/DDBJ databases">
        <title>Genomic Encyclopedia of Type Strains, Phase IV (KMG-IV): sequencing the most valuable type-strain genomes for metagenomic binning, comparative biology and taxonomic classification.</title>
        <authorList>
            <person name="Goeker M."/>
        </authorList>
    </citation>
    <scope>NUCLEOTIDE SEQUENCE [LARGE SCALE GENOMIC DNA]</scope>
    <source>
        <strain evidence="20 21">DSM 13587</strain>
    </source>
</reference>
<keyword evidence="10 19" id="KW-0812">Transmembrane</keyword>
<feature type="transmembrane region" description="Helical" evidence="19">
    <location>
        <begin position="180"/>
        <end position="211"/>
    </location>
</feature>
<keyword evidence="8 19" id="KW-0169">Cobalamin biosynthesis</keyword>
<sequence length="249" mass="26545">MLDLRPLWIAGRFLTRLPFPDSGLTAPAEAGRAVPWYPFIGLVLGGLIASLAWGLQGTNPGVAAALVLILWVWSTGALHLDGLADTLDAWVGGLASRERTLEIMKDPRSGPMGVAAISLALIAKWAGLQALIAQGDPWLLLWIPLLARAQLPLLLLTAPYARKEGMAADPFNWLPRRRAWIATLIAWSGCLAMAGWYGLALVAATLIIFALARRTMLQRLGGFTGDTAGALVEITETLLVLVCALPIGA</sequence>
<evidence type="ECO:0000256" key="6">
    <source>
        <dbReference type="ARBA" id="ARBA00015850"/>
    </source>
</evidence>
<evidence type="ECO:0000256" key="7">
    <source>
        <dbReference type="ARBA" id="ARBA00022475"/>
    </source>
</evidence>
<feature type="transmembrane region" description="Helical" evidence="19">
    <location>
        <begin position="62"/>
        <end position="80"/>
    </location>
</feature>
<dbReference type="PANTHER" id="PTHR34148">
    <property type="entry name" value="ADENOSYLCOBINAMIDE-GDP RIBAZOLETRANSFERASE"/>
    <property type="match status" value="1"/>
</dbReference>
<evidence type="ECO:0000256" key="4">
    <source>
        <dbReference type="ARBA" id="ARBA00010561"/>
    </source>
</evidence>
<evidence type="ECO:0000256" key="13">
    <source>
        <dbReference type="ARBA" id="ARBA00023136"/>
    </source>
</evidence>
<dbReference type="PANTHER" id="PTHR34148:SF1">
    <property type="entry name" value="ADENOSYLCOBINAMIDE-GDP RIBAZOLETRANSFERASE"/>
    <property type="match status" value="1"/>
</dbReference>
<evidence type="ECO:0000256" key="1">
    <source>
        <dbReference type="ARBA" id="ARBA00001946"/>
    </source>
</evidence>
<evidence type="ECO:0000256" key="11">
    <source>
        <dbReference type="ARBA" id="ARBA00022842"/>
    </source>
</evidence>
<evidence type="ECO:0000256" key="5">
    <source>
        <dbReference type="ARBA" id="ARBA00013200"/>
    </source>
</evidence>
<comment type="pathway">
    <text evidence="3 19">Cofactor biosynthesis; adenosylcobalamin biosynthesis; adenosylcobalamin from cob(II)yrinate a,c-diamide: step 7/7.</text>
</comment>
<dbReference type="EC" id="2.7.8.26" evidence="5 19"/>
<keyword evidence="21" id="KW-1185">Reference proteome</keyword>
<dbReference type="GO" id="GO:0005886">
    <property type="term" value="C:plasma membrane"/>
    <property type="evidence" value="ECO:0007669"/>
    <property type="project" value="UniProtKB-SubCell"/>
</dbReference>
<dbReference type="Proteomes" id="UP000295717">
    <property type="component" value="Unassembled WGS sequence"/>
</dbReference>
<evidence type="ECO:0000256" key="15">
    <source>
        <dbReference type="ARBA" id="ARBA00032605"/>
    </source>
</evidence>
<comment type="caution">
    <text evidence="20">The sequence shown here is derived from an EMBL/GenBank/DDBJ whole genome shotgun (WGS) entry which is preliminary data.</text>
</comment>
<dbReference type="UniPathway" id="UPA00148">
    <property type="reaction ID" value="UER00238"/>
</dbReference>
<accession>A0A4R3MSZ8</accession>
<organism evidence="20 21">
    <name type="scientific">Thiobaca trueperi</name>
    <dbReference type="NCBI Taxonomy" id="127458"/>
    <lineage>
        <taxon>Bacteria</taxon>
        <taxon>Pseudomonadati</taxon>
        <taxon>Pseudomonadota</taxon>
        <taxon>Gammaproteobacteria</taxon>
        <taxon>Chromatiales</taxon>
        <taxon>Chromatiaceae</taxon>
        <taxon>Thiobaca</taxon>
    </lineage>
</organism>
<dbReference type="GO" id="GO:0009236">
    <property type="term" value="P:cobalamin biosynthetic process"/>
    <property type="evidence" value="ECO:0007669"/>
    <property type="project" value="UniProtKB-UniRule"/>
</dbReference>
<evidence type="ECO:0000256" key="18">
    <source>
        <dbReference type="ARBA" id="ARBA00049504"/>
    </source>
</evidence>
<keyword evidence="7 19" id="KW-1003">Cell membrane</keyword>
<evidence type="ECO:0000256" key="2">
    <source>
        <dbReference type="ARBA" id="ARBA00004651"/>
    </source>
</evidence>
<name>A0A4R3MSZ8_9GAMM</name>
<evidence type="ECO:0000256" key="10">
    <source>
        <dbReference type="ARBA" id="ARBA00022692"/>
    </source>
</evidence>
<dbReference type="GO" id="GO:0008818">
    <property type="term" value="F:cobalamin 5'-phosphate synthase activity"/>
    <property type="evidence" value="ECO:0007669"/>
    <property type="project" value="UniProtKB-UniRule"/>
</dbReference>
<keyword evidence="12 19" id="KW-1133">Transmembrane helix</keyword>
<proteinExistence type="inferred from homology"/>
<comment type="similarity">
    <text evidence="4 19">Belongs to the CobS family.</text>
</comment>
<evidence type="ECO:0000256" key="3">
    <source>
        <dbReference type="ARBA" id="ARBA00004663"/>
    </source>
</evidence>
<keyword evidence="13 19" id="KW-0472">Membrane</keyword>
<comment type="function">
    <text evidence="14 19">Joins adenosylcobinamide-GDP and alpha-ribazole to generate adenosylcobalamin (Ado-cobalamin). Also synthesizes adenosylcobalamin 5'-phosphate from adenosylcobinamide-GDP and alpha-ribazole 5'-phosphate.</text>
</comment>
<feature type="transmembrane region" description="Helical" evidence="19">
    <location>
        <begin position="36"/>
        <end position="55"/>
    </location>
</feature>
<evidence type="ECO:0000256" key="8">
    <source>
        <dbReference type="ARBA" id="ARBA00022573"/>
    </source>
</evidence>
<keyword evidence="11 19" id="KW-0460">Magnesium</keyword>
<dbReference type="InterPro" id="IPR003805">
    <property type="entry name" value="CobS"/>
</dbReference>
<evidence type="ECO:0000256" key="17">
    <source>
        <dbReference type="ARBA" id="ARBA00048623"/>
    </source>
</evidence>
<dbReference type="RefSeq" id="WP_132978046.1">
    <property type="nucleotide sequence ID" value="NZ_SMAO01000008.1"/>
</dbReference>
<dbReference type="HAMAP" id="MF_00719">
    <property type="entry name" value="CobS"/>
    <property type="match status" value="1"/>
</dbReference>
<feature type="transmembrane region" description="Helical" evidence="19">
    <location>
        <begin position="139"/>
        <end position="160"/>
    </location>
</feature>
<dbReference type="NCBIfam" id="TIGR00317">
    <property type="entry name" value="cobS"/>
    <property type="match status" value="1"/>
</dbReference>
<evidence type="ECO:0000256" key="9">
    <source>
        <dbReference type="ARBA" id="ARBA00022679"/>
    </source>
</evidence>
<comment type="catalytic activity">
    <reaction evidence="18 19">
        <text>alpha-ribazole 5'-phosphate + adenosylcob(III)inamide-GDP = adenosylcob(III)alamin 5'-phosphate + GMP + H(+)</text>
        <dbReference type="Rhea" id="RHEA:23560"/>
        <dbReference type="ChEBI" id="CHEBI:15378"/>
        <dbReference type="ChEBI" id="CHEBI:57918"/>
        <dbReference type="ChEBI" id="CHEBI:58115"/>
        <dbReference type="ChEBI" id="CHEBI:60487"/>
        <dbReference type="ChEBI" id="CHEBI:60493"/>
        <dbReference type="EC" id="2.7.8.26"/>
    </reaction>
</comment>
<dbReference type="GO" id="GO:0051073">
    <property type="term" value="F:adenosylcobinamide-GDP ribazoletransferase activity"/>
    <property type="evidence" value="ECO:0007669"/>
    <property type="project" value="UniProtKB-UniRule"/>
</dbReference>
<dbReference type="NCBIfam" id="NF001278">
    <property type="entry name" value="PRK00235.1-5"/>
    <property type="match status" value="1"/>
</dbReference>
<evidence type="ECO:0000313" key="20">
    <source>
        <dbReference type="EMBL" id="TCT19540.1"/>
    </source>
</evidence>
<evidence type="ECO:0000313" key="21">
    <source>
        <dbReference type="Proteomes" id="UP000295717"/>
    </source>
</evidence>
<evidence type="ECO:0000256" key="19">
    <source>
        <dbReference type="HAMAP-Rule" id="MF_00719"/>
    </source>
</evidence>
<dbReference type="Pfam" id="PF02654">
    <property type="entry name" value="CobS"/>
    <property type="match status" value="1"/>
</dbReference>
<dbReference type="EMBL" id="SMAO01000008">
    <property type="protein sequence ID" value="TCT19540.1"/>
    <property type="molecule type" value="Genomic_DNA"/>
</dbReference>
<gene>
    <name evidence="19" type="primary">cobS</name>
    <name evidence="20" type="ORF">EDC35_108147</name>
</gene>
<evidence type="ECO:0000256" key="16">
    <source>
        <dbReference type="ARBA" id="ARBA00032853"/>
    </source>
</evidence>
<comment type="catalytic activity">
    <reaction evidence="17 19">
        <text>alpha-ribazole + adenosylcob(III)inamide-GDP = adenosylcob(III)alamin + GMP + H(+)</text>
        <dbReference type="Rhea" id="RHEA:16049"/>
        <dbReference type="ChEBI" id="CHEBI:10329"/>
        <dbReference type="ChEBI" id="CHEBI:15378"/>
        <dbReference type="ChEBI" id="CHEBI:18408"/>
        <dbReference type="ChEBI" id="CHEBI:58115"/>
        <dbReference type="ChEBI" id="CHEBI:60487"/>
        <dbReference type="EC" id="2.7.8.26"/>
    </reaction>
</comment>
<comment type="cofactor">
    <cofactor evidence="1 19">
        <name>Mg(2+)</name>
        <dbReference type="ChEBI" id="CHEBI:18420"/>
    </cofactor>
</comment>
<evidence type="ECO:0000256" key="12">
    <source>
        <dbReference type="ARBA" id="ARBA00022989"/>
    </source>
</evidence>
<keyword evidence="9 19" id="KW-0808">Transferase</keyword>